<protein>
    <submittedName>
        <fullName evidence="1">Uncharacterized protein</fullName>
    </submittedName>
</protein>
<dbReference type="EMBL" id="BAABKY010000002">
    <property type="protein sequence ID" value="GAA5077995.1"/>
    <property type="molecule type" value="Genomic_DNA"/>
</dbReference>
<proteinExistence type="predicted"/>
<keyword evidence="2" id="KW-1185">Reference proteome</keyword>
<sequence length="158" mass="17205">MQNLISMQLSPSDLQEVDAALETLRRVFAPMIALEPQQRRELTKMGDKSETFCRQTLTVLASNPQIVPPNLGLAEAQADLAVLDALRPRALQLQQLSERATDTMLALGSDLMSVSLEGYGLLKVSGRNEALKDARRALSVRFTRSGRGAAVEEDTPAA</sequence>
<name>A0ABP9LKK2_9GAMM</name>
<dbReference type="Proteomes" id="UP001501083">
    <property type="component" value="Unassembled WGS sequence"/>
</dbReference>
<comment type="caution">
    <text evidence="1">The sequence shown here is derived from an EMBL/GenBank/DDBJ whole genome shotgun (WGS) entry which is preliminary data.</text>
</comment>
<reference evidence="2" key="1">
    <citation type="journal article" date="2019" name="Int. J. Syst. Evol. Microbiol.">
        <title>The Global Catalogue of Microorganisms (GCM) 10K type strain sequencing project: providing services to taxonomists for standard genome sequencing and annotation.</title>
        <authorList>
            <consortium name="The Broad Institute Genomics Platform"/>
            <consortium name="The Broad Institute Genome Sequencing Center for Infectious Disease"/>
            <person name="Wu L."/>
            <person name="Ma J."/>
        </authorList>
    </citation>
    <scope>NUCLEOTIDE SEQUENCE [LARGE SCALE GENOMIC DNA]</scope>
    <source>
        <strain evidence="2">JCM 19212</strain>
    </source>
</reference>
<dbReference type="RefSeq" id="WP_158984760.1">
    <property type="nucleotide sequence ID" value="NZ_BAABKY010000002.1"/>
</dbReference>
<gene>
    <name evidence="1" type="ORF">GCM10025759_24640</name>
</gene>
<accession>A0ABP9LKK2</accession>
<organism evidence="1 2">
    <name type="scientific">Lysobacter panacisoli</name>
    <dbReference type="NCBI Taxonomy" id="1255263"/>
    <lineage>
        <taxon>Bacteria</taxon>
        <taxon>Pseudomonadati</taxon>
        <taxon>Pseudomonadota</taxon>
        <taxon>Gammaproteobacteria</taxon>
        <taxon>Lysobacterales</taxon>
        <taxon>Lysobacteraceae</taxon>
        <taxon>Lysobacter</taxon>
    </lineage>
</organism>
<evidence type="ECO:0000313" key="2">
    <source>
        <dbReference type="Proteomes" id="UP001501083"/>
    </source>
</evidence>
<evidence type="ECO:0000313" key="1">
    <source>
        <dbReference type="EMBL" id="GAA5077995.1"/>
    </source>
</evidence>